<accession>A0A0D2H5M6</accession>
<sequence>MADTEWSSPSTVVAVVRVQVVTSVGVTLIDVLARTAMSITNFVVQTTTRPRSRKYTSSKQQDPGW</sequence>
<protein>
    <submittedName>
        <fullName evidence="2">Uncharacterized protein</fullName>
    </submittedName>
</protein>
<evidence type="ECO:0000313" key="3">
    <source>
        <dbReference type="Proteomes" id="UP000053411"/>
    </source>
</evidence>
<proteinExistence type="predicted"/>
<dbReference type="RefSeq" id="XP_016631278.1">
    <property type="nucleotide sequence ID" value="XM_016777768.1"/>
</dbReference>
<name>A0A0D2H5M6_9EURO</name>
<dbReference type="VEuPathDB" id="FungiDB:Z520_07269"/>
<evidence type="ECO:0000313" key="2">
    <source>
        <dbReference type="EMBL" id="KIX97155.1"/>
    </source>
</evidence>
<keyword evidence="1" id="KW-0472">Membrane</keyword>
<organism evidence="2 3">
    <name type="scientific">Fonsecaea multimorphosa CBS 102226</name>
    <dbReference type="NCBI Taxonomy" id="1442371"/>
    <lineage>
        <taxon>Eukaryota</taxon>
        <taxon>Fungi</taxon>
        <taxon>Dikarya</taxon>
        <taxon>Ascomycota</taxon>
        <taxon>Pezizomycotina</taxon>
        <taxon>Eurotiomycetes</taxon>
        <taxon>Chaetothyriomycetidae</taxon>
        <taxon>Chaetothyriales</taxon>
        <taxon>Herpotrichiellaceae</taxon>
        <taxon>Fonsecaea</taxon>
    </lineage>
</organism>
<reference evidence="2 3" key="1">
    <citation type="submission" date="2015-01" db="EMBL/GenBank/DDBJ databases">
        <title>The Genome Sequence of Fonsecaea multimorphosa CBS 102226.</title>
        <authorList>
            <consortium name="The Broad Institute Genomics Platform"/>
            <person name="Cuomo C."/>
            <person name="de Hoog S."/>
            <person name="Gorbushina A."/>
            <person name="Stielow B."/>
            <person name="Teixiera M."/>
            <person name="Abouelleil A."/>
            <person name="Chapman S.B."/>
            <person name="Priest M."/>
            <person name="Young S.K."/>
            <person name="Wortman J."/>
            <person name="Nusbaum C."/>
            <person name="Birren B."/>
        </authorList>
    </citation>
    <scope>NUCLEOTIDE SEQUENCE [LARGE SCALE GENOMIC DNA]</scope>
    <source>
        <strain evidence="2 3">CBS 102226</strain>
    </source>
</reference>
<dbReference type="EMBL" id="KN848075">
    <property type="protein sequence ID" value="KIX97155.1"/>
    <property type="molecule type" value="Genomic_DNA"/>
</dbReference>
<keyword evidence="1" id="KW-1133">Transmembrane helix</keyword>
<feature type="transmembrane region" description="Helical" evidence="1">
    <location>
        <begin position="20"/>
        <end position="44"/>
    </location>
</feature>
<evidence type="ECO:0000256" key="1">
    <source>
        <dbReference type="SAM" id="Phobius"/>
    </source>
</evidence>
<dbReference type="Proteomes" id="UP000053411">
    <property type="component" value="Unassembled WGS sequence"/>
</dbReference>
<dbReference type="AlphaFoldDB" id="A0A0D2H5M6"/>
<keyword evidence="3" id="KW-1185">Reference proteome</keyword>
<dbReference type="GeneID" id="27713015"/>
<gene>
    <name evidence="2" type="ORF">Z520_07269</name>
</gene>
<keyword evidence="1" id="KW-0812">Transmembrane</keyword>